<comment type="caution">
    <text evidence="2">The sequence shown here is derived from an EMBL/GenBank/DDBJ whole genome shotgun (WGS) entry which is preliminary data.</text>
</comment>
<dbReference type="AlphaFoldDB" id="A0A6A2WDA8"/>
<feature type="compositionally biased region" description="Polar residues" evidence="1">
    <location>
        <begin position="493"/>
        <end position="504"/>
    </location>
</feature>
<keyword evidence="3" id="KW-1185">Reference proteome</keyword>
<protein>
    <submittedName>
        <fullName evidence="2">Uncharacterized protein</fullName>
    </submittedName>
</protein>
<evidence type="ECO:0000256" key="1">
    <source>
        <dbReference type="SAM" id="MobiDB-lite"/>
    </source>
</evidence>
<accession>A0A6A2WDA8</accession>
<feature type="compositionally biased region" description="Polar residues" evidence="1">
    <location>
        <begin position="535"/>
        <end position="547"/>
    </location>
</feature>
<feature type="region of interest" description="Disordered" evidence="1">
    <location>
        <begin position="1"/>
        <end position="197"/>
    </location>
</feature>
<dbReference type="Proteomes" id="UP000436088">
    <property type="component" value="Unassembled WGS sequence"/>
</dbReference>
<evidence type="ECO:0000313" key="2">
    <source>
        <dbReference type="EMBL" id="KAE8656302.1"/>
    </source>
</evidence>
<feature type="compositionally biased region" description="Low complexity" evidence="1">
    <location>
        <begin position="98"/>
        <end position="122"/>
    </location>
</feature>
<reference evidence="2" key="1">
    <citation type="submission" date="2019-09" db="EMBL/GenBank/DDBJ databases">
        <title>Draft genome information of white flower Hibiscus syriacus.</title>
        <authorList>
            <person name="Kim Y.-M."/>
        </authorList>
    </citation>
    <scope>NUCLEOTIDE SEQUENCE [LARGE SCALE GENOMIC DNA]</scope>
    <source>
        <strain evidence="2">YM2019G1</strain>
    </source>
</reference>
<dbReference type="EMBL" id="VEPZ02001768">
    <property type="protein sequence ID" value="KAE8656302.1"/>
    <property type="molecule type" value="Genomic_DNA"/>
</dbReference>
<organism evidence="2 3">
    <name type="scientific">Hibiscus syriacus</name>
    <name type="common">Rose of Sharon</name>
    <dbReference type="NCBI Taxonomy" id="106335"/>
    <lineage>
        <taxon>Eukaryota</taxon>
        <taxon>Viridiplantae</taxon>
        <taxon>Streptophyta</taxon>
        <taxon>Embryophyta</taxon>
        <taxon>Tracheophyta</taxon>
        <taxon>Spermatophyta</taxon>
        <taxon>Magnoliopsida</taxon>
        <taxon>eudicotyledons</taxon>
        <taxon>Gunneridae</taxon>
        <taxon>Pentapetalae</taxon>
        <taxon>rosids</taxon>
        <taxon>malvids</taxon>
        <taxon>Malvales</taxon>
        <taxon>Malvaceae</taxon>
        <taxon>Malvoideae</taxon>
        <taxon>Hibiscus</taxon>
    </lineage>
</organism>
<proteinExistence type="predicted"/>
<feature type="compositionally biased region" description="Polar residues" evidence="1">
    <location>
        <begin position="156"/>
        <end position="179"/>
    </location>
</feature>
<name>A0A6A2WDA8_HIBSY</name>
<sequence length="605" mass="64952">METGCGPKAANLVPGSPSTKNGPSEALPADPALMEAPQMPKSSEEDVKAALGSAPEGDDEPQLDEMKAGNPGTPRIGSVSKGDSDPLPEQVESESTDESSSYESSLDSDSSDLLPSDSSDSDAIAARPTTPFSPLIMEQTQSFSLALAEKIPQSGADANQSSSSGKPAQASQLKIQTDSALEAQPAQPQRAKPLDKGKKIMVADDLGKNKGKGRINDNLSALRLPNLFPRAPTGIVIRDRESTQNNRQQAPSYLHKPLASGSQVNQAKATNISDSLCRNFLLPVSPTPARTQPLDTPVQQLNQVGDKPNAYSSLLQSSELPKHSLPMEHMTHQFSFEHNRVPSALGAHNSQTWSAMLHELSLPLSSLGASSQFSMIPSLQNQLHHNSEMSRPQAVQQQGLLNQTPRPQAVQQQGLLNHTPRPQTVQQGLLNHTPRPQTVQQQGLLNQTPRPQAVQQQGLLNQTPRPNPTYPTSGTSVANLILNSAILKETGGASATLSSSQEEQGASGRLGHARSRLESGESSSFKRFRREPVLPQTSSAEQVNNNPLSLLNDASSRADINSFLLNPRPLPNSLYDPMFEGLGLPIDPHLRLFAQFNKVSYLCLP</sequence>
<evidence type="ECO:0000313" key="3">
    <source>
        <dbReference type="Proteomes" id="UP000436088"/>
    </source>
</evidence>
<feature type="region of interest" description="Disordered" evidence="1">
    <location>
        <begin position="493"/>
        <end position="547"/>
    </location>
</feature>
<gene>
    <name evidence="2" type="ORF">F3Y22_tig00117005pilonHSYRG00369</name>
</gene>